<evidence type="ECO:0000313" key="2">
    <source>
        <dbReference type="Proteomes" id="UP000234681"/>
    </source>
</evidence>
<organism evidence="1 2">
    <name type="scientific">Rattus norvegicus</name>
    <name type="common">Rat</name>
    <dbReference type="NCBI Taxonomy" id="10116"/>
    <lineage>
        <taxon>Eukaryota</taxon>
        <taxon>Metazoa</taxon>
        <taxon>Chordata</taxon>
        <taxon>Craniata</taxon>
        <taxon>Vertebrata</taxon>
        <taxon>Euteleostomi</taxon>
        <taxon>Mammalia</taxon>
        <taxon>Eutheria</taxon>
        <taxon>Euarchontoglires</taxon>
        <taxon>Glires</taxon>
        <taxon>Rodentia</taxon>
        <taxon>Myomorpha</taxon>
        <taxon>Muroidea</taxon>
        <taxon>Muridae</taxon>
        <taxon>Murinae</taxon>
        <taxon>Rattus</taxon>
    </lineage>
</organism>
<accession>A6IHR4</accession>
<reference evidence="2" key="1">
    <citation type="submission" date="2005-09" db="EMBL/GenBank/DDBJ databases">
        <authorList>
            <person name="Mural R.J."/>
            <person name="Li P.W."/>
            <person name="Adams M.D."/>
            <person name="Amanatides P.G."/>
            <person name="Baden-Tillson H."/>
            <person name="Barnstead M."/>
            <person name="Chin S.H."/>
            <person name="Dew I."/>
            <person name="Evans C.A."/>
            <person name="Ferriera S."/>
            <person name="Flanigan M."/>
            <person name="Fosler C."/>
            <person name="Glodek A."/>
            <person name="Gu Z."/>
            <person name="Holt R.A."/>
            <person name="Jennings D."/>
            <person name="Kraft C.L."/>
            <person name="Lu F."/>
            <person name="Nguyen T."/>
            <person name="Nusskern D.R."/>
            <person name="Pfannkoch C.M."/>
            <person name="Sitter C."/>
            <person name="Sutton G.G."/>
            <person name="Venter J.C."/>
            <person name="Wang Z."/>
            <person name="Woodage T."/>
            <person name="Zheng X.H."/>
            <person name="Zhong F."/>
        </authorList>
    </citation>
    <scope>NUCLEOTIDE SEQUENCE [LARGE SCALE GENOMIC DNA]</scope>
    <source>
        <strain>BN</strain>
        <strain evidence="2">Sprague-Dawley</strain>
    </source>
</reference>
<dbReference type="EMBL" id="CH473961">
    <property type="protein sequence ID" value="EDM01212.1"/>
    <property type="molecule type" value="Genomic_DNA"/>
</dbReference>
<sequence>MVLCEHGAGSRARGLVLINKVPSIAETRSEPGLARRGPISLKMKSQDFKH</sequence>
<name>A6IHR4_RAT</name>
<dbReference type="Proteomes" id="UP000234681">
    <property type="component" value="Chromosome 2"/>
</dbReference>
<evidence type="ECO:0000313" key="1">
    <source>
        <dbReference type="EMBL" id="EDM01212.1"/>
    </source>
</evidence>
<dbReference type="AlphaFoldDB" id="A6IHR4"/>
<proteinExistence type="predicted"/>
<gene>
    <name evidence="1" type="ORF">rCG_41338</name>
</gene>
<protein>
    <submittedName>
        <fullName evidence="1">RCG41338</fullName>
    </submittedName>
</protein>